<evidence type="ECO:0000313" key="2">
    <source>
        <dbReference type="Proteomes" id="UP000027178"/>
    </source>
</evidence>
<protein>
    <recommendedName>
        <fullName evidence="3">4Fe-4S Wbl-type domain-containing protein</fullName>
    </recommendedName>
</protein>
<sequence>MFTALPDTDRFLPDCFGDSHFSPADGWKTRDKLEAICLPVLERCVPCPFRATCIRQTRPHQSRFDGVCGGRLWLDGEVIATAQFLDDRDLPLPGKERAICGTLAGWKRHNAVGEQSCDPCSAFAPEDDPESDLPATEAATSVQLALDFAA</sequence>
<dbReference type="RefSeq" id="WP_035862428.1">
    <property type="nucleotide sequence ID" value="NZ_KK853997.1"/>
</dbReference>
<gene>
    <name evidence="1" type="ORF">KCH_25360</name>
</gene>
<name>A0A066YW17_9ACTN</name>
<keyword evidence="2" id="KW-1185">Reference proteome</keyword>
<evidence type="ECO:0000313" key="1">
    <source>
        <dbReference type="EMBL" id="KDN85708.1"/>
    </source>
</evidence>
<evidence type="ECO:0008006" key="3">
    <source>
        <dbReference type="Google" id="ProtNLM"/>
    </source>
</evidence>
<dbReference type="AlphaFoldDB" id="A0A066YW17"/>
<reference evidence="1 2" key="1">
    <citation type="submission" date="2014-05" db="EMBL/GenBank/DDBJ databases">
        <title>Draft Genome Sequence of Kitasatospora cheerisanensis KCTC 2395.</title>
        <authorList>
            <person name="Nam D.H."/>
        </authorList>
    </citation>
    <scope>NUCLEOTIDE SEQUENCE [LARGE SCALE GENOMIC DNA]</scope>
    <source>
        <strain evidence="1 2">KCTC 2395</strain>
    </source>
</reference>
<proteinExistence type="predicted"/>
<dbReference type="eggNOG" id="ENOG5030MWV">
    <property type="taxonomic scope" value="Bacteria"/>
</dbReference>
<dbReference type="Proteomes" id="UP000027178">
    <property type="component" value="Unassembled WGS sequence"/>
</dbReference>
<dbReference type="EMBL" id="JNBY01000079">
    <property type="protein sequence ID" value="KDN85708.1"/>
    <property type="molecule type" value="Genomic_DNA"/>
</dbReference>
<dbReference type="HOGENOM" id="CLU_1738113_0_0_11"/>
<dbReference type="OrthoDB" id="4230377at2"/>
<accession>A0A066YW17</accession>
<comment type="caution">
    <text evidence="1">The sequence shown here is derived from an EMBL/GenBank/DDBJ whole genome shotgun (WGS) entry which is preliminary data.</text>
</comment>
<dbReference type="PATRIC" id="fig|1348663.4.peg.2454"/>
<organism evidence="1 2">
    <name type="scientific">Kitasatospora cheerisanensis KCTC 2395</name>
    <dbReference type="NCBI Taxonomy" id="1348663"/>
    <lineage>
        <taxon>Bacteria</taxon>
        <taxon>Bacillati</taxon>
        <taxon>Actinomycetota</taxon>
        <taxon>Actinomycetes</taxon>
        <taxon>Kitasatosporales</taxon>
        <taxon>Streptomycetaceae</taxon>
        <taxon>Kitasatospora</taxon>
    </lineage>
</organism>